<dbReference type="EMBL" id="BNED01000005">
    <property type="protein sequence ID" value="GHI76563.1"/>
    <property type="molecule type" value="Genomic_DNA"/>
</dbReference>
<name>A0ABQ3T843_9ACTN</name>
<dbReference type="RefSeq" id="WP_202198725.1">
    <property type="nucleotide sequence ID" value="NZ_BAAATO010000045.1"/>
</dbReference>
<gene>
    <name evidence="2" type="ORF">Sspor_21240</name>
</gene>
<protein>
    <submittedName>
        <fullName evidence="2">Uncharacterized protein</fullName>
    </submittedName>
</protein>
<feature type="transmembrane region" description="Helical" evidence="1">
    <location>
        <begin position="7"/>
        <end position="28"/>
    </location>
</feature>
<evidence type="ECO:0000313" key="2">
    <source>
        <dbReference type="EMBL" id="GHI76563.1"/>
    </source>
</evidence>
<keyword evidence="1" id="KW-0812">Transmembrane</keyword>
<keyword evidence="3" id="KW-1185">Reference proteome</keyword>
<dbReference type="Proteomes" id="UP000608522">
    <property type="component" value="Unassembled WGS sequence"/>
</dbReference>
<keyword evidence="1" id="KW-0472">Membrane</keyword>
<comment type="caution">
    <text evidence="2">The sequence shown here is derived from an EMBL/GenBank/DDBJ whole genome shotgun (WGS) entry which is preliminary data.</text>
</comment>
<evidence type="ECO:0000313" key="3">
    <source>
        <dbReference type="Proteomes" id="UP000608522"/>
    </source>
</evidence>
<evidence type="ECO:0000256" key="1">
    <source>
        <dbReference type="SAM" id="Phobius"/>
    </source>
</evidence>
<organism evidence="2 3">
    <name type="scientific">Streptomyces spororaveus</name>
    <dbReference type="NCBI Taxonomy" id="284039"/>
    <lineage>
        <taxon>Bacteria</taxon>
        <taxon>Bacillati</taxon>
        <taxon>Actinomycetota</taxon>
        <taxon>Actinomycetes</taxon>
        <taxon>Kitasatosporales</taxon>
        <taxon>Streptomycetaceae</taxon>
        <taxon>Streptomyces</taxon>
    </lineage>
</organism>
<sequence>MEAAAQWLVIAVIVLTAIAYAIKGLGWLVENEPVYLVLGVLAVGAIAYFWYRSGRPATSRVDTGAMVTRARRSEQLLVESRRVLEREADALQNLRFEVRDEVNFEVYRQAHRESRLIADRWYEHKRSAVETRKEISAGLNRLRANKRRLDRMSGGTTRRGRFNQEAQAAQSVIDSLDQALSSLSAEVSRGARSLDAHNRQTGRLRDHIRDHCGPRGRRWFEQLQARKKRVTGTG</sequence>
<reference evidence="3" key="1">
    <citation type="submission" date="2023-07" db="EMBL/GenBank/DDBJ databases">
        <title>Whole genome shotgun sequence of Streptomyces spororaveus NBRC 15456.</title>
        <authorList>
            <person name="Komaki H."/>
            <person name="Tamura T."/>
        </authorList>
    </citation>
    <scope>NUCLEOTIDE SEQUENCE [LARGE SCALE GENOMIC DNA]</scope>
    <source>
        <strain evidence="3">NBRC 15456</strain>
    </source>
</reference>
<feature type="transmembrane region" description="Helical" evidence="1">
    <location>
        <begin position="34"/>
        <end position="51"/>
    </location>
</feature>
<proteinExistence type="predicted"/>
<keyword evidence="1" id="KW-1133">Transmembrane helix</keyword>
<accession>A0ABQ3T843</accession>